<dbReference type="InterPro" id="IPR012337">
    <property type="entry name" value="RNaseH-like_sf"/>
</dbReference>
<dbReference type="InterPro" id="IPR025724">
    <property type="entry name" value="GAG-pre-integrase_dom"/>
</dbReference>
<dbReference type="InterPro" id="IPR039537">
    <property type="entry name" value="Retrotran_Ty1/copia-like"/>
</dbReference>
<keyword evidence="3" id="KW-0695">RNA-directed DNA polymerase</keyword>
<dbReference type="Pfam" id="PF13976">
    <property type="entry name" value="gag_pre-integrs"/>
    <property type="match status" value="1"/>
</dbReference>
<dbReference type="PANTHER" id="PTHR42648">
    <property type="entry name" value="TRANSPOSASE, PUTATIVE-RELATED"/>
    <property type="match status" value="1"/>
</dbReference>
<dbReference type="Pfam" id="PF25597">
    <property type="entry name" value="SH3_retrovirus"/>
    <property type="match status" value="1"/>
</dbReference>
<dbReference type="GO" id="GO:0003964">
    <property type="term" value="F:RNA-directed DNA polymerase activity"/>
    <property type="evidence" value="ECO:0007669"/>
    <property type="project" value="UniProtKB-KW"/>
</dbReference>
<dbReference type="Gene3D" id="3.30.420.10">
    <property type="entry name" value="Ribonuclease H-like superfamily/Ribonuclease H"/>
    <property type="match status" value="1"/>
</dbReference>
<protein>
    <submittedName>
        <fullName evidence="3">Putative RNA-directed DNA polymerase</fullName>
        <ecNumber evidence="3">2.7.7.49</ecNumber>
    </submittedName>
</protein>
<evidence type="ECO:0000256" key="1">
    <source>
        <dbReference type="SAM" id="MobiDB-lite"/>
    </source>
</evidence>
<dbReference type="GO" id="GO:0015074">
    <property type="term" value="P:DNA integration"/>
    <property type="evidence" value="ECO:0007669"/>
    <property type="project" value="InterPro"/>
</dbReference>
<sequence length="368" mass="42410">MSTNRMFVFHATPMSQVSTCFKTLLEDETHLWHYRYGHLNFKGLKTLQSKKMVTGLPEIRTPSKLCKDCVMGKQQRKSMPKKSLWRATHKLQLVHSDICWPITPSSNSGKSLHGIKRQLTAAFTPQQNGVAERKNRTIMNMVRSMLSEKHVPKFLWAEAVNWAVHILNRSPTLAVKDKTPEEVWSDIKPAVHYFKVFGCVAHVHIPDAKRKKLDPKSFQCVMLGVSDESKAYRLFYPTTKRIVISKDVIFEENECWDWEKGLENQKSNVLVWGESEEERHDSPQSEEENDNSEGGEEMGSSSSHSSAEALEEGRVRQPPVWMKDYVSGEGLSEEEETQNFVMFTITFDPTTFEEAVKSEKWRIARIMR</sequence>
<feature type="region of interest" description="Disordered" evidence="1">
    <location>
        <begin position="274"/>
        <end position="314"/>
    </location>
</feature>
<keyword evidence="3" id="KW-0808">Transferase</keyword>
<comment type="caution">
    <text evidence="3">The sequence shown here is derived from an EMBL/GenBank/DDBJ whole genome shotgun (WGS) entry which is preliminary data.</text>
</comment>
<accession>A0A396IT19</accession>
<dbReference type="PROSITE" id="PS50994">
    <property type="entry name" value="INTEGRASE"/>
    <property type="match status" value="1"/>
</dbReference>
<feature type="compositionally biased region" description="Acidic residues" evidence="1">
    <location>
        <begin position="284"/>
        <end position="296"/>
    </location>
</feature>
<organism evidence="3">
    <name type="scientific">Medicago truncatula</name>
    <name type="common">Barrel medic</name>
    <name type="synonym">Medicago tribuloides</name>
    <dbReference type="NCBI Taxonomy" id="3880"/>
    <lineage>
        <taxon>Eukaryota</taxon>
        <taxon>Viridiplantae</taxon>
        <taxon>Streptophyta</taxon>
        <taxon>Embryophyta</taxon>
        <taxon>Tracheophyta</taxon>
        <taxon>Spermatophyta</taxon>
        <taxon>Magnoliopsida</taxon>
        <taxon>eudicotyledons</taxon>
        <taxon>Gunneridae</taxon>
        <taxon>Pentapetalae</taxon>
        <taxon>rosids</taxon>
        <taxon>fabids</taxon>
        <taxon>Fabales</taxon>
        <taxon>Fabaceae</taxon>
        <taxon>Papilionoideae</taxon>
        <taxon>50 kb inversion clade</taxon>
        <taxon>NPAAA clade</taxon>
        <taxon>Hologalegina</taxon>
        <taxon>IRL clade</taxon>
        <taxon>Trifolieae</taxon>
        <taxon>Medicago</taxon>
    </lineage>
</organism>
<dbReference type="PANTHER" id="PTHR42648:SF18">
    <property type="entry name" value="RETROTRANSPOSON, UNCLASSIFIED-LIKE PROTEIN"/>
    <property type="match status" value="1"/>
</dbReference>
<name>A0A396IT19_MEDTR</name>
<dbReference type="EC" id="2.7.7.49" evidence="3"/>
<dbReference type="SUPFAM" id="SSF53098">
    <property type="entry name" value="Ribonuclease H-like"/>
    <property type="match status" value="1"/>
</dbReference>
<dbReference type="InterPro" id="IPR036397">
    <property type="entry name" value="RNaseH_sf"/>
</dbReference>
<dbReference type="Proteomes" id="UP000265566">
    <property type="component" value="Chromosome 3"/>
</dbReference>
<evidence type="ECO:0000313" key="3">
    <source>
        <dbReference type="EMBL" id="RHN67851.1"/>
    </source>
</evidence>
<gene>
    <name evidence="3" type="ORF">MtrunA17_Chr3g0107231</name>
</gene>
<feature type="domain" description="Integrase catalytic" evidence="2">
    <location>
        <begin position="113"/>
        <end position="188"/>
    </location>
</feature>
<keyword evidence="3" id="KW-0548">Nucleotidyltransferase</keyword>
<dbReference type="InterPro" id="IPR001584">
    <property type="entry name" value="Integrase_cat-core"/>
</dbReference>
<dbReference type="AlphaFoldDB" id="A0A396IT19"/>
<dbReference type="EMBL" id="PSQE01000003">
    <property type="protein sequence ID" value="RHN67851.1"/>
    <property type="molecule type" value="Genomic_DNA"/>
</dbReference>
<proteinExistence type="predicted"/>
<evidence type="ECO:0000259" key="2">
    <source>
        <dbReference type="PROSITE" id="PS50994"/>
    </source>
</evidence>
<reference evidence="3" key="1">
    <citation type="journal article" date="2018" name="Nat. Plants">
        <title>Whole-genome landscape of Medicago truncatula symbiotic genes.</title>
        <authorList>
            <person name="Pecrix Y."/>
            <person name="Gamas P."/>
            <person name="Carrere S."/>
        </authorList>
    </citation>
    <scope>NUCLEOTIDE SEQUENCE</scope>
    <source>
        <tissue evidence="3">Leaves</tissue>
    </source>
</reference>
<dbReference type="InterPro" id="IPR057670">
    <property type="entry name" value="SH3_retrovirus"/>
</dbReference>
<dbReference type="GO" id="GO:0003676">
    <property type="term" value="F:nucleic acid binding"/>
    <property type="evidence" value="ECO:0007669"/>
    <property type="project" value="InterPro"/>
</dbReference>
<dbReference type="Gramene" id="rna16094">
    <property type="protein sequence ID" value="RHN67851.1"/>
    <property type="gene ID" value="gene16094"/>
</dbReference>
<feature type="compositionally biased region" description="Low complexity" evidence="1">
    <location>
        <begin position="298"/>
        <end position="308"/>
    </location>
</feature>